<name>A0AAW5JYC7_9BACT</name>
<reference evidence="1 2" key="1">
    <citation type="submission" date="2022-06" db="EMBL/GenBank/DDBJ databases">
        <title>Isolation of gut microbiota from human fecal samples.</title>
        <authorList>
            <person name="Pamer E.G."/>
            <person name="Barat B."/>
            <person name="Waligurski E."/>
            <person name="Medina S."/>
            <person name="Paddock L."/>
            <person name="Mostad J."/>
        </authorList>
    </citation>
    <scope>NUCLEOTIDE SEQUENCE [LARGE SCALE GENOMIC DNA]</scope>
    <source>
        <strain evidence="1 2">DFI.9.90</strain>
    </source>
</reference>
<dbReference type="Proteomes" id="UP001205919">
    <property type="component" value="Unassembled WGS sequence"/>
</dbReference>
<dbReference type="RefSeq" id="WP_256181603.1">
    <property type="nucleotide sequence ID" value="NZ_JANFYT010000006.1"/>
</dbReference>
<comment type="caution">
    <text evidence="1">The sequence shown here is derived from an EMBL/GenBank/DDBJ whole genome shotgun (WGS) entry which is preliminary data.</text>
</comment>
<evidence type="ECO:0008006" key="3">
    <source>
        <dbReference type="Google" id="ProtNLM"/>
    </source>
</evidence>
<accession>A0AAW5JYC7</accession>
<protein>
    <recommendedName>
        <fullName evidence="3">N-acetyltransferase domain-containing protein</fullName>
    </recommendedName>
</protein>
<evidence type="ECO:0000313" key="2">
    <source>
        <dbReference type="Proteomes" id="UP001205919"/>
    </source>
</evidence>
<gene>
    <name evidence="1" type="ORF">NE630_03910</name>
</gene>
<evidence type="ECO:0000313" key="1">
    <source>
        <dbReference type="EMBL" id="MCQ4813570.1"/>
    </source>
</evidence>
<dbReference type="AlphaFoldDB" id="A0AAW5JYC7"/>
<dbReference type="EMBL" id="JANFYT010000006">
    <property type="protein sequence ID" value="MCQ4813570.1"/>
    <property type="molecule type" value="Genomic_DNA"/>
</dbReference>
<keyword evidence="2" id="KW-1185">Reference proteome</keyword>
<sequence>MTVYYRYKDWTAEDVRPIDCAVVALELREADRREIFACTADASACCAPYGNLDCADAQGACDTADVSICRAIVESVRGSRVCFCVKRNGAAVMLFGVARRALLGDEHVVWALASEEIERAPFVFLRHCRRVVERLNEVFPVMVNFVGVWNEQSLRWLRWCGFRVLDARRIGIHGEWFYPVIKRRV</sequence>
<organism evidence="1 2">
    <name type="scientific">Cloacibacillus evryensis</name>
    <dbReference type="NCBI Taxonomy" id="508460"/>
    <lineage>
        <taxon>Bacteria</taxon>
        <taxon>Thermotogati</taxon>
        <taxon>Synergistota</taxon>
        <taxon>Synergistia</taxon>
        <taxon>Synergistales</taxon>
        <taxon>Synergistaceae</taxon>
        <taxon>Cloacibacillus</taxon>
    </lineage>
</organism>
<proteinExistence type="predicted"/>